<reference evidence="1" key="2">
    <citation type="journal article" date="2023" name="IMA Fungus">
        <title>Comparative genomic study of the Penicillium genus elucidates a diverse pangenome and 15 lateral gene transfer events.</title>
        <authorList>
            <person name="Petersen C."/>
            <person name="Sorensen T."/>
            <person name="Nielsen M.R."/>
            <person name="Sondergaard T.E."/>
            <person name="Sorensen J.L."/>
            <person name="Fitzpatrick D.A."/>
            <person name="Frisvad J.C."/>
            <person name="Nielsen K.L."/>
        </authorList>
    </citation>
    <scope>NUCLEOTIDE SEQUENCE</scope>
    <source>
        <strain evidence="1">IBT 29495</strain>
    </source>
</reference>
<comment type="caution">
    <text evidence="1">The sequence shown here is derived from an EMBL/GenBank/DDBJ whole genome shotgun (WGS) entry which is preliminary data.</text>
</comment>
<dbReference type="EMBL" id="JAPWDS010000006">
    <property type="protein sequence ID" value="KAJ5494436.1"/>
    <property type="molecule type" value="Genomic_DNA"/>
</dbReference>
<gene>
    <name evidence="1" type="ORF">N7463_010523</name>
</gene>
<reference evidence="1" key="1">
    <citation type="submission" date="2022-12" db="EMBL/GenBank/DDBJ databases">
        <authorList>
            <person name="Petersen C."/>
        </authorList>
    </citation>
    <scope>NUCLEOTIDE SEQUENCE</scope>
    <source>
        <strain evidence="1">IBT 29495</strain>
    </source>
</reference>
<dbReference type="OrthoDB" id="4329446at2759"/>
<proteinExistence type="predicted"/>
<accession>A0A9W9XK34</accession>
<evidence type="ECO:0000313" key="1">
    <source>
        <dbReference type="EMBL" id="KAJ5494436.1"/>
    </source>
</evidence>
<name>A0A9W9XK34_9EURO</name>
<keyword evidence="2" id="KW-1185">Reference proteome</keyword>
<sequence>MMWFAELDFIHDTGASMMGVYQGDLKTLLGPFAATAGPTIPVVGMVRSRVASGDYTTRQVIEVEVTILDGNRQRMTAWTRTRCCLNPGSWTLSTVPRLDGQVMRDFLYLATSPASGRGLHISNTRSDLNLPDLDLASNPPIPLPVPPPGTFAQGYGGWVVPLAGPLLMLKAAPGAPP</sequence>
<evidence type="ECO:0000313" key="2">
    <source>
        <dbReference type="Proteomes" id="UP001149954"/>
    </source>
</evidence>
<dbReference type="AlphaFoldDB" id="A0A9W9XK34"/>
<dbReference type="Proteomes" id="UP001149954">
    <property type="component" value="Unassembled WGS sequence"/>
</dbReference>
<organism evidence="1 2">
    <name type="scientific">Penicillium fimorum</name>
    <dbReference type="NCBI Taxonomy" id="1882269"/>
    <lineage>
        <taxon>Eukaryota</taxon>
        <taxon>Fungi</taxon>
        <taxon>Dikarya</taxon>
        <taxon>Ascomycota</taxon>
        <taxon>Pezizomycotina</taxon>
        <taxon>Eurotiomycetes</taxon>
        <taxon>Eurotiomycetidae</taxon>
        <taxon>Eurotiales</taxon>
        <taxon>Aspergillaceae</taxon>
        <taxon>Penicillium</taxon>
    </lineage>
</organism>
<protein>
    <submittedName>
        <fullName evidence="1">Uncharacterized protein</fullName>
    </submittedName>
</protein>